<keyword evidence="2" id="KW-0597">Phosphoprotein</keyword>
<reference evidence="4 5" key="1">
    <citation type="journal article" date="2015" name="Genome Announc.">
        <title>Complete Genome Sequence of Pelosinus fermentans JBW45, a Member of a Remarkably Competitive Group of Negativicutes in the Firmicutes Phylum.</title>
        <authorList>
            <person name="De Leon K.B."/>
            <person name="Utturkar S.M."/>
            <person name="Camilleri L.B."/>
            <person name="Elias D.A."/>
            <person name="Arkin A.P."/>
            <person name="Fields M.W."/>
            <person name="Brown S.D."/>
            <person name="Wall J.D."/>
        </authorList>
    </citation>
    <scope>NUCLEOTIDE SEQUENCE [LARGE SCALE GENOMIC DNA]</scope>
    <source>
        <strain evidence="4 5">JBW45</strain>
    </source>
</reference>
<evidence type="ECO:0000256" key="1">
    <source>
        <dbReference type="ARBA" id="ARBA00022801"/>
    </source>
</evidence>
<dbReference type="InterPro" id="IPR001789">
    <property type="entry name" value="Sig_transdc_resp-reg_receiver"/>
</dbReference>
<dbReference type="KEGG" id="pft:JBW_01837"/>
<dbReference type="InterPro" id="IPR011006">
    <property type="entry name" value="CheY-like_superfamily"/>
</dbReference>
<accession>I8U0T2</accession>
<reference evidence="5" key="2">
    <citation type="submission" date="2015-02" db="EMBL/GenBank/DDBJ databases">
        <title>Complete Genome Sequence of Pelosinus fermentans JBW45.</title>
        <authorList>
            <person name="De Leon K.B."/>
            <person name="Utturkar S.M."/>
            <person name="Camilleri L.B."/>
            <person name="Arkin A.P."/>
            <person name="Fields M.W."/>
            <person name="Brown S.D."/>
            <person name="Wall J.D."/>
        </authorList>
    </citation>
    <scope>NUCLEOTIDE SEQUENCE [LARGE SCALE GENOMIC DNA]</scope>
    <source>
        <strain evidence="5">JBW45</strain>
    </source>
</reference>
<gene>
    <name evidence="4" type="ORF">JBW_01837</name>
</gene>
<dbReference type="SMART" id="SM00331">
    <property type="entry name" value="PP2C_SIG"/>
    <property type="match status" value="1"/>
</dbReference>
<organism evidence="4 5">
    <name type="scientific">Pelosinus fermentans JBW45</name>
    <dbReference type="NCBI Taxonomy" id="1192197"/>
    <lineage>
        <taxon>Bacteria</taxon>
        <taxon>Bacillati</taxon>
        <taxon>Bacillota</taxon>
        <taxon>Negativicutes</taxon>
        <taxon>Selenomonadales</taxon>
        <taxon>Sporomusaceae</taxon>
        <taxon>Pelosinus</taxon>
    </lineage>
</organism>
<protein>
    <submittedName>
        <fullName evidence="4">Response regulator receiver protein</fullName>
    </submittedName>
</protein>
<dbReference type="Proteomes" id="UP000005361">
    <property type="component" value="Chromosome"/>
</dbReference>
<dbReference type="InterPro" id="IPR052016">
    <property type="entry name" value="Bact_Sigma-Reg"/>
</dbReference>
<dbReference type="Gene3D" id="3.60.40.10">
    <property type="entry name" value="PPM-type phosphatase domain"/>
    <property type="match status" value="1"/>
</dbReference>
<name>I8U0T2_9FIRM</name>
<dbReference type="PANTHER" id="PTHR43156">
    <property type="entry name" value="STAGE II SPORULATION PROTEIN E-RELATED"/>
    <property type="match status" value="1"/>
</dbReference>
<dbReference type="GO" id="GO:0016791">
    <property type="term" value="F:phosphatase activity"/>
    <property type="evidence" value="ECO:0007669"/>
    <property type="project" value="TreeGrafter"/>
</dbReference>
<evidence type="ECO:0000259" key="3">
    <source>
        <dbReference type="PROSITE" id="PS50110"/>
    </source>
</evidence>
<dbReference type="SUPFAM" id="SSF81606">
    <property type="entry name" value="PP2C-like"/>
    <property type="match status" value="1"/>
</dbReference>
<feature type="modified residue" description="4-aspartylphosphate" evidence="2">
    <location>
        <position position="54"/>
    </location>
</feature>
<dbReference type="HOGENOM" id="CLU_000445_43_7_9"/>
<feature type="domain" description="Response regulatory" evidence="3">
    <location>
        <begin position="4"/>
        <end position="121"/>
    </location>
</feature>
<dbReference type="InterPro" id="IPR001932">
    <property type="entry name" value="PPM-type_phosphatase-like_dom"/>
</dbReference>
<dbReference type="Pfam" id="PF00072">
    <property type="entry name" value="Response_reg"/>
    <property type="match status" value="1"/>
</dbReference>
<evidence type="ECO:0000313" key="4">
    <source>
        <dbReference type="EMBL" id="AJQ27187.1"/>
    </source>
</evidence>
<dbReference type="SUPFAM" id="SSF52172">
    <property type="entry name" value="CheY-like"/>
    <property type="match status" value="1"/>
</dbReference>
<dbReference type="OrthoDB" id="9763484at2"/>
<dbReference type="Gene3D" id="3.40.50.2300">
    <property type="match status" value="1"/>
</dbReference>
<dbReference type="PROSITE" id="PS50110">
    <property type="entry name" value="RESPONSE_REGULATORY"/>
    <property type="match status" value="1"/>
</dbReference>
<dbReference type="CDD" id="cd00156">
    <property type="entry name" value="REC"/>
    <property type="match status" value="1"/>
</dbReference>
<dbReference type="PANTHER" id="PTHR43156:SF2">
    <property type="entry name" value="STAGE II SPORULATION PROTEIN E"/>
    <property type="match status" value="1"/>
</dbReference>
<dbReference type="EMBL" id="CP010978">
    <property type="protein sequence ID" value="AJQ27187.1"/>
    <property type="molecule type" value="Genomic_DNA"/>
</dbReference>
<dbReference type="GO" id="GO:0000160">
    <property type="term" value="P:phosphorelay signal transduction system"/>
    <property type="evidence" value="ECO:0007669"/>
    <property type="project" value="InterPro"/>
</dbReference>
<proteinExistence type="predicted"/>
<dbReference type="InterPro" id="IPR036457">
    <property type="entry name" value="PPM-type-like_dom_sf"/>
</dbReference>
<evidence type="ECO:0000313" key="5">
    <source>
        <dbReference type="Proteomes" id="UP000005361"/>
    </source>
</evidence>
<evidence type="ECO:0000256" key="2">
    <source>
        <dbReference type="PROSITE-ProRule" id="PRU00169"/>
    </source>
</evidence>
<dbReference type="RefSeq" id="WP_007953349.1">
    <property type="nucleotide sequence ID" value="NZ_CP010978.1"/>
</dbReference>
<dbReference type="SMART" id="SM00448">
    <property type="entry name" value="REC"/>
    <property type="match status" value="1"/>
</dbReference>
<keyword evidence="1" id="KW-0378">Hydrolase</keyword>
<sequence length="379" mass="43292">MKNSILIVDDLTFNRKQIKAVLKDMQQIEFYDAEDGFQAIKEVEDNDIDLIILDLMMPGKDGFDVLRELKADAKYKDIPIIVYSGMDNIDSVNQALELGAYDYFPKPLTMEQIQFVVPVKVKNALDSYVQRKALLRMHEKMKLELMLANVLQQTLIATSKKGPLADMYGKYLSCDEIGGNFYECVQFEDNVWFIMADVSSHGVAAAMIASMIKVDFTNSIKYLSCPAEVLRHMNDTFYSMMQGDYTFTAVVGKKQGNVLAFANAGHSHPMVYTHETDHVHVLYSKDKPVGLVEKAEYSSHKIIVSTEDIIFLYTDGLFNTREQYDMEMNYQDLSGCFMNYKHIIQENPEEFFNVVLRLFAGIADEKVIDDVSLMLIKIH</sequence>
<dbReference type="AlphaFoldDB" id="I8U0T2"/>
<dbReference type="STRING" id="1192197.JBW_01837"/>
<dbReference type="Pfam" id="PF07228">
    <property type="entry name" value="SpoIIE"/>
    <property type="match status" value="1"/>
</dbReference>